<evidence type="ECO:0000313" key="2">
    <source>
        <dbReference type="Proteomes" id="UP001212997"/>
    </source>
</evidence>
<name>A0AAD5VCE4_9APHY</name>
<protein>
    <submittedName>
        <fullName evidence="1">Uncharacterized protein</fullName>
    </submittedName>
</protein>
<dbReference type="AlphaFoldDB" id="A0AAD5VCE4"/>
<evidence type="ECO:0000313" key="1">
    <source>
        <dbReference type="EMBL" id="KAJ3491849.1"/>
    </source>
</evidence>
<keyword evidence="2" id="KW-1185">Reference proteome</keyword>
<proteinExistence type="predicted"/>
<sequence>MGAMSMLALLVTHPLEFRTLLQYYLWHDQRDVSAPAEKENTGWDRESMRKCWHFLDKTSRSFAAVIKQLEGDLARVVSTHPPFRFSAPFCVFSLPVLFSAFALLSFGLYDTPAFSTPTTEPDLFRNWGTQSYFHPFGTPNHSMAQRSVEPLLQINLMCHIHIERNTQTHNKTTTLCPSTPKQQIPLPS</sequence>
<comment type="caution">
    <text evidence="1">The sequence shown here is derived from an EMBL/GenBank/DDBJ whole genome shotgun (WGS) entry which is preliminary data.</text>
</comment>
<organism evidence="1 2">
    <name type="scientific">Meripilus lineatus</name>
    <dbReference type="NCBI Taxonomy" id="2056292"/>
    <lineage>
        <taxon>Eukaryota</taxon>
        <taxon>Fungi</taxon>
        <taxon>Dikarya</taxon>
        <taxon>Basidiomycota</taxon>
        <taxon>Agaricomycotina</taxon>
        <taxon>Agaricomycetes</taxon>
        <taxon>Polyporales</taxon>
        <taxon>Meripilaceae</taxon>
        <taxon>Meripilus</taxon>
    </lineage>
</organism>
<gene>
    <name evidence="1" type="ORF">NLI96_g389</name>
</gene>
<accession>A0AAD5VCE4</accession>
<dbReference type="Proteomes" id="UP001212997">
    <property type="component" value="Unassembled WGS sequence"/>
</dbReference>
<reference evidence="1" key="1">
    <citation type="submission" date="2022-07" db="EMBL/GenBank/DDBJ databases">
        <title>Genome Sequence of Physisporinus lineatus.</title>
        <authorList>
            <person name="Buettner E."/>
        </authorList>
    </citation>
    <scope>NUCLEOTIDE SEQUENCE</scope>
    <source>
        <strain evidence="1">VT162</strain>
    </source>
</reference>
<dbReference type="EMBL" id="JANAWD010000006">
    <property type="protein sequence ID" value="KAJ3491849.1"/>
    <property type="molecule type" value="Genomic_DNA"/>
</dbReference>